<dbReference type="Gene3D" id="3.30.70.1260">
    <property type="entry name" value="bacterial protein sp0830 like"/>
    <property type="match status" value="1"/>
</dbReference>
<sequence>MATTKYLALLRGINVGGKNVIAKDDLRRCFEDLGCETVSTYIQSGNILFRSSTSSVRQLTDDVQAALSERFAYDAQAVVLPYRKYQAAVAAAPDGWGDDPAQKHNALFTMRGTTPQKVVAALADPKPGIETITLAPGVIFWSVVKAAQTKATYARITGTKPYQQVTIRNSNTTRKLLELLDAM</sequence>
<reference evidence="1 2" key="1">
    <citation type="submission" date="2019-02" db="EMBL/GenBank/DDBJ databases">
        <title>Deep-cultivation of Planctomycetes and their phenomic and genomic characterization uncovers novel biology.</title>
        <authorList>
            <person name="Wiegand S."/>
            <person name="Jogler M."/>
            <person name="Boedeker C."/>
            <person name="Pinto D."/>
            <person name="Vollmers J."/>
            <person name="Rivas-Marin E."/>
            <person name="Kohn T."/>
            <person name="Peeters S.H."/>
            <person name="Heuer A."/>
            <person name="Rast P."/>
            <person name="Oberbeckmann S."/>
            <person name="Bunk B."/>
            <person name="Jeske O."/>
            <person name="Meyerdierks A."/>
            <person name="Storesund J.E."/>
            <person name="Kallscheuer N."/>
            <person name="Luecker S."/>
            <person name="Lage O.M."/>
            <person name="Pohl T."/>
            <person name="Merkel B.J."/>
            <person name="Hornburger P."/>
            <person name="Mueller R.-W."/>
            <person name="Bruemmer F."/>
            <person name="Labrenz M."/>
            <person name="Spormann A.M."/>
            <person name="Op den Camp H."/>
            <person name="Overmann J."/>
            <person name="Amann R."/>
            <person name="Jetten M.S.M."/>
            <person name="Mascher T."/>
            <person name="Medema M.H."/>
            <person name="Devos D.P."/>
            <person name="Kaster A.-K."/>
            <person name="Ovreas L."/>
            <person name="Rohde M."/>
            <person name="Galperin M.Y."/>
            <person name="Jogler C."/>
        </authorList>
    </citation>
    <scope>NUCLEOTIDE SEQUENCE [LARGE SCALE GENOMIC DNA]</scope>
    <source>
        <strain evidence="1 2">Pan181</strain>
    </source>
</reference>
<proteinExistence type="predicted"/>
<dbReference type="Proteomes" id="UP000315750">
    <property type="component" value="Chromosome"/>
</dbReference>
<dbReference type="PIRSF" id="PIRSF008502">
    <property type="entry name" value="UCP008502"/>
    <property type="match status" value="1"/>
</dbReference>
<evidence type="ECO:0008006" key="3">
    <source>
        <dbReference type="Google" id="ProtNLM"/>
    </source>
</evidence>
<dbReference type="SUPFAM" id="SSF160379">
    <property type="entry name" value="SP0830-like"/>
    <property type="match status" value="1"/>
</dbReference>
<dbReference type="OrthoDB" id="9806494at2"/>
<dbReference type="PANTHER" id="PTHR36439:SF1">
    <property type="entry name" value="DUF1697 DOMAIN-CONTAINING PROTEIN"/>
    <property type="match status" value="1"/>
</dbReference>
<dbReference type="RefSeq" id="WP_145244974.1">
    <property type="nucleotide sequence ID" value="NZ_CP036278.1"/>
</dbReference>
<dbReference type="InterPro" id="IPR012545">
    <property type="entry name" value="DUF1697"/>
</dbReference>
<gene>
    <name evidence="1" type="ORF">Pan181_01140</name>
</gene>
<dbReference type="KEGG" id="amuc:Pan181_01140"/>
<dbReference type="EMBL" id="CP036278">
    <property type="protein sequence ID" value="QDU53935.1"/>
    <property type="molecule type" value="Genomic_DNA"/>
</dbReference>
<dbReference type="AlphaFoldDB" id="A0A518AGT7"/>
<keyword evidence="2" id="KW-1185">Reference proteome</keyword>
<evidence type="ECO:0000313" key="1">
    <source>
        <dbReference type="EMBL" id="QDU53935.1"/>
    </source>
</evidence>
<accession>A0A518AGT7</accession>
<evidence type="ECO:0000313" key="2">
    <source>
        <dbReference type="Proteomes" id="UP000315750"/>
    </source>
</evidence>
<dbReference type="Gene3D" id="3.30.70.1280">
    <property type="entry name" value="SP0830-like domains"/>
    <property type="match status" value="1"/>
</dbReference>
<protein>
    <recommendedName>
        <fullName evidence="3">DUF1697 domain-containing protein</fullName>
    </recommendedName>
</protein>
<organism evidence="1 2">
    <name type="scientific">Aeoliella mucimassa</name>
    <dbReference type="NCBI Taxonomy" id="2527972"/>
    <lineage>
        <taxon>Bacteria</taxon>
        <taxon>Pseudomonadati</taxon>
        <taxon>Planctomycetota</taxon>
        <taxon>Planctomycetia</taxon>
        <taxon>Pirellulales</taxon>
        <taxon>Lacipirellulaceae</taxon>
        <taxon>Aeoliella</taxon>
    </lineage>
</organism>
<dbReference type="Pfam" id="PF08002">
    <property type="entry name" value="DUF1697"/>
    <property type="match status" value="1"/>
</dbReference>
<dbReference type="PANTHER" id="PTHR36439">
    <property type="entry name" value="BLL4334 PROTEIN"/>
    <property type="match status" value="1"/>
</dbReference>
<name>A0A518AGT7_9BACT</name>